<evidence type="ECO:0000313" key="3">
    <source>
        <dbReference type="Proteomes" id="UP000318521"/>
    </source>
</evidence>
<dbReference type="RefSeq" id="WP_143850432.1">
    <property type="nucleotide sequence ID" value="NZ_VLXZ01000017.1"/>
</dbReference>
<reference evidence="2 3" key="1">
    <citation type="submission" date="2019-07" db="EMBL/GenBank/DDBJ databases">
        <authorList>
            <person name="Park Y.J."/>
            <person name="Jeong S.E."/>
            <person name="Jung H.S."/>
        </authorList>
    </citation>
    <scope>NUCLEOTIDE SEQUENCE [LARGE SCALE GENOMIC DNA]</scope>
    <source>
        <strain evidence="3">P16(2019)</strain>
    </source>
</reference>
<keyword evidence="3" id="KW-1185">Reference proteome</keyword>
<evidence type="ECO:0000256" key="1">
    <source>
        <dbReference type="SAM" id="Phobius"/>
    </source>
</evidence>
<feature type="transmembrane region" description="Helical" evidence="1">
    <location>
        <begin position="200"/>
        <end position="220"/>
    </location>
</feature>
<name>A0A553ZU33_9BACI</name>
<feature type="transmembrane region" description="Helical" evidence="1">
    <location>
        <begin position="54"/>
        <end position="77"/>
    </location>
</feature>
<dbReference type="Proteomes" id="UP000318521">
    <property type="component" value="Unassembled WGS sequence"/>
</dbReference>
<keyword evidence="1" id="KW-0812">Transmembrane</keyword>
<comment type="caution">
    <text evidence="2">The sequence shown here is derived from an EMBL/GenBank/DDBJ whole genome shotgun (WGS) entry which is preliminary data.</text>
</comment>
<keyword evidence="1" id="KW-1133">Transmembrane helix</keyword>
<proteinExistence type="predicted"/>
<accession>A0A553ZU33</accession>
<feature type="transmembrane region" description="Helical" evidence="1">
    <location>
        <begin position="21"/>
        <end position="42"/>
    </location>
</feature>
<feature type="transmembrane region" description="Helical" evidence="1">
    <location>
        <begin position="161"/>
        <end position="180"/>
    </location>
</feature>
<dbReference type="EMBL" id="VLXZ01000017">
    <property type="protein sequence ID" value="TSB44913.1"/>
    <property type="molecule type" value="Genomic_DNA"/>
</dbReference>
<organism evidence="2 3">
    <name type="scientific">Alkalicoccobacillus porphyridii</name>
    <dbReference type="NCBI Taxonomy" id="2597270"/>
    <lineage>
        <taxon>Bacteria</taxon>
        <taxon>Bacillati</taxon>
        <taxon>Bacillota</taxon>
        <taxon>Bacilli</taxon>
        <taxon>Bacillales</taxon>
        <taxon>Bacillaceae</taxon>
        <taxon>Alkalicoccobacillus</taxon>
    </lineage>
</organism>
<feature type="transmembrane region" description="Helical" evidence="1">
    <location>
        <begin position="128"/>
        <end position="154"/>
    </location>
</feature>
<evidence type="ECO:0000313" key="2">
    <source>
        <dbReference type="EMBL" id="TSB44913.1"/>
    </source>
</evidence>
<gene>
    <name evidence="2" type="ORF">FN960_18875</name>
</gene>
<feature type="transmembrane region" description="Helical" evidence="1">
    <location>
        <begin position="97"/>
        <end position="122"/>
    </location>
</feature>
<dbReference type="OrthoDB" id="2388713at2"/>
<keyword evidence="1" id="KW-0472">Membrane</keyword>
<sequence length="231" mass="26290">MKKKEQVVFKHIFNDYMTWSIWFLSIMVLVHIISVTAISYFGIESISWSILGTISQAAPIFLLILGIMNMGGILAYLTSNGVTRRDYFVGTSKAAVFISFILAVVAVLLLLIETMIFTMFGWQLIESITVSGLFITFISLVLRLTLFFFIGWLISAGFYKYPWLIGMLFIVIGVFLVSVSDFVWGDQGNRTFEFLPERDLPMLVAIIVSFILIAVTMWIIRLVTKHIRVKV</sequence>
<protein>
    <submittedName>
        <fullName evidence="2">Uncharacterized protein</fullName>
    </submittedName>
</protein>
<dbReference type="AlphaFoldDB" id="A0A553ZU33"/>